<dbReference type="SUPFAM" id="SSF52317">
    <property type="entry name" value="Class I glutamine amidotransferase-like"/>
    <property type="match status" value="1"/>
</dbReference>
<evidence type="ECO:0000313" key="2">
    <source>
        <dbReference type="EMBL" id="MCC2254640.1"/>
    </source>
</evidence>
<proteinExistence type="predicted"/>
<dbReference type="EMBL" id="JAJEQX010000015">
    <property type="protein sequence ID" value="MCC2254640.1"/>
    <property type="molecule type" value="Genomic_DNA"/>
</dbReference>
<dbReference type="CDD" id="cd03143">
    <property type="entry name" value="A4_beta-galactosidase_middle_domain"/>
    <property type="match status" value="1"/>
</dbReference>
<reference evidence="2 3" key="1">
    <citation type="submission" date="2021-10" db="EMBL/GenBank/DDBJ databases">
        <title>Anaerobic single-cell dispensing facilitates the cultivation of human gut bacteria.</title>
        <authorList>
            <person name="Afrizal A."/>
        </authorList>
    </citation>
    <scope>NUCLEOTIDE SEQUENCE [LARGE SCALE GENOMIC DNA]</scope>
    <source>
        <strain evidence="2 3">CLA-AA-H200</strain>
    </source>
</reference>
<evidence type="ECO:0000313" key="3">
    <source>
        <dbReference type="Proteomes" id="UP001198151"/>
    </source>
</evidence>
<dbReference type="InterPro" id="IPR028212">
    <property type="entry name" value="GHL6"/>
</dbReference>
<sequence length="670" mass="76880">MDKSKIPFRQIHLDFHTSEKIEGVCADFDAEKFARTLEEAHVDSITLFSCCHHGMLYYDSKKYPQMVHPHLVHRDLLREQAEACHRHNIQVNLYTTIRWNKPAADAHPEWVCIDENGALQDYKGKGFFEAGFYKNLCVNTGYRDFLKDQFSEVLSSIPAEGVWYDAAFVTECCCPACQKKMRKLGMNPAEKEDRKKFALMTYYDMVEDLTAFAKSFNPDFRVCYNKGHVGYLDKPVLKDYSYFSFESLPGADWGYLDFPVSAKYMRNFGNECLGLTSRFHTEWGDFHAYRNRAAMEYEVFSMLANGCKCTIGDQMDYWGELNPFMYRQIGEVYASVEEKEPWCEGAVPVTEIGVFTAEEFYATGKAGEIPGSSEGAARMLMELSQQFDFIDSESDFDRYTLLILPDVIPVDECFARKLRKYIAGGGRVICTFESGLDRDKTGFMVPELEAVYLGTAPYSPDFISPREHLAEGLASSEHVMYDCGTYVKAGEKAVFVQDAVRPVFNRTYEHFCSHLHSPSSREAAYPAVIETENTAYFIHPIFRTYQTSAPHWYKILFRNELKRLLPLPLVQHDGPSGVITNLLEQKEQNRLILHVLYYIPEKKCSKLEIVEDIVPIYNLKVALRCEGKVKSVKCVPSQNEIEFRREGKTIIFNIPKIEGHQMCAVELDNN</sequence>
<dbReference type="Proteomes" id="UP001198151">
    <property type="component" value="Unassembled WGS sequence"/>
</dbReference>
<dbReference type="SUPFAM" id="SSF51445">
    <property type="entry name" value="(Trans)glycosidases"/>
    <property type="match status" value="1"/>
</dbReference>
<dbReference type="InterPro" id="IPR029062">
    <property type="entry name" value="Class_I_gatase-like"/>
</dbReference>
<dbReference type="InterPro" id="IPR017853">
    <property type="entry name" value="GH"/>
</dbReference>
<dbReference type="Pfam" id="PF08532">
    <property type="entry name" value="Glyco_hydro_42M"/>
    <property type="match status" value="1"/>
</dbReference>
<protein>
    <submittedName>
        <fullName evidence="2">Beta-galactosidase trimerization domain-containing protein</fullName>
    </submittedName>
</protein>
<evidence type="ECO:0000259" key="1">
    <source>
        <dbReference type="Pfam" id="PF08532"/>
    </source>
</evidence>
<gene>
    <name evidence="2" type="ORF">LKD70_09445</name>
</gene>
<organism evidence="2 3">
    <name type="scientific">Ruminococcus turbiniformis</name>
    <dbReference type="NCBI Taxonomy" id="2881258"/>
    <lineage>
        <taxon>Bacteria</taxon>
        <taxon>Bacillati</taxon>
        <taxon>Bacillota</taxon>
        <taxon>Clostridia</taxon>
        <taxon>Eubacteriales</taxon>
        <taxon>Oscillospiraceae</taxon>
        <taxon>Ruminococcus</taxon>
    </lineage>
</organism>
<dbReference type="RefSeq" id="WP_227707784.1">
    <property type="nucleotide sequence ID" value="NZ_JAJEQX010000015.1"/>
</dbReference>
<dbReference type="Gene3D" id="3.40.50.880">
    <property type="match status" value="1"/>
</dbReference>
<feature type="domain" description="Beta-galactosidase trimerisation" evidence="1">
    <location>
        <begin position="380"/>
        <end position="436"/>
    </location>
</feature>
<dbReference type="Gene3D" id="3.20.20.80">
    <property type="entry name" value="Glycosidases"/>
    <property type="match status" value="1"/>
</dbReference>
<name>A0ABS8FX64_9FIRM</name>
<dbReference type="InterPro" id="IPR013738">
    <property type="entry name" value="Beta_galactosidase_Trimer"/>
</dbReference>
<accession>A0ABS8FX64</accession>
<dbReference type="Pfam" id="PF14871">
    <property type="entry name" value="GHL6"/>
    <property type="match status" value="1"/>
</dbReference>
<comment type="caution">
    <text evidence="2">The sequence shown here is derived from an EMBL/GenBank/DDBJ whole genome shotgun (WGS) entry which is preliminary data.</text>
</comment>
<keyword evidence="3" id="KW-1185">Reference proteome</keyword>